<organism evidence="4">
    <name type="scientific">Stegastes partitus</name>
    <name type="common">bicolor damselfish</name>
    <dbReference type="NCBI Taxonomy" id="144197"/>
    <lineage>
        <taxon>Eukaryota</taxon>
        <taxon>Metazoa</taxon>
        <taxon>Chordata</taxon>
        <taxon>Craniata</taxon>
        <taxon>Vertebrata</taxon>
        <taxon>Euteleostomi</taxon>
        <taxon>Actinopterygii</taxon>
        <taxon>Neopterygii</taxon>
        <taxon>Teleostei</taxon>
        <taxon>Neoteleostei</taxon>
        <taxon>Acanthomorphata</taxon>
        <taxon>Ovalentaria</taxon>
        <taxon>Pomacentridae</taxon>
        <taxon>Stegastes</taxon>
    </lineage>
</organism>
<dbReference type="InterPro" id="IPR025735">
    <property type="entry name" value="RHIM"/>
</dbReference>
<dbReference type="PROSITE" id="PS50011">
    <property type="entry name" value="PROTEIN_KINASE_DOM"/>
    <property type="match status" value="1"/>
</dbReference>
<keyword evidence="6 7" id="KW-0675">Receptor</keyword>
<keyword evidence="6 7" id="KW-0808">Transferase</keyword>
<dbReference type="GeneID" id="103368951"/>
<dbReference type="PROSITE" id="PS50017">
    <property type="entry name" value="DEATH_DOMAIN"/>
    <property type="match status" value="1"/>
</dbReference>
<feature type="domain" description="Protein kinase" evidence="2">
    <location>
        <begin position="16"/>
        <end position="289"/>
    </location>
</feature>
<dbReference type="Ensembl" id="ENSSPAT00000006472.1">
    <property type="protein sequence ID" value="ENSSPAP00000006343.1"/>
    <property type="gene ID" value="ENSSPAG00000004889.1"/>
</dbReference>
<dbReference type="SMART" id="SM00220">
    <property type="entry name" value="S_TKc"/>
    <property type="match status" value="1"/>
</dbReference>
<evidence type="ECO:0000313" key="6">
    <source>
        <dbReference type="RefSeq" id="XP_008295727.1"/>
    </source>
</evidence>
<reference evidence="4" key="1">
    <citation type="submission" date="2023-09" db="UniProtKB">
        <authorList>
            <consortium name="Ensembl"/>
        </authorList>
    </citation>
    <scope>IDENTIFICATION</scope>
</reference>
<dbReference type="RefSeq" id="XP_008295727.1">
    <property type="nucleotide sequence ID" value="XM_008297505.1"/>
</dbReference>
<dbReference type="GO" id="GO:0031349">
    <property type="term" value="P:positive regulation of defense response"/>
    <property type="evidence" value="ECO:0007669"/>
    <property type="project" value="UniProtKB-ARBA"/>
</dbReference>
<dbReference type="CTD" id="567460"/>
<feature type="compositionally biased region" description="Polar residues" evidence="1">
    <location>
        <begin position="419"/>
        <end position="428"/>
    </location>
</feature>
<evidence type="ECO:0000313" key="5">
    <source>
        <dbReference type="Proteomes" id="UP000694891"/>
    </source>
</evidence>
<sequence length="687" mass="76912">MATAPQSSLHMRSADLIVKEPLDYGGFGEVYLCYHVTLGHVVLKTMYTGPLRSEDSKRSLLEEGSIMASLNHERVVKLLGVIMEDRDCSLVMELIPRGNLLVMLETVNVPVSVKGRIILEILEGMVYLTEKRVLHKDIKPENILVDKDFHIKIADLGLATCQTWSKLTKQESRRKSGRGRSTGARGAGTLSYMAPEHLESIHTISTEKSDVYSFAIVVWVILTGDEPYANARSEDQISQCVRNGDRPAEELIPEDTPAEIIELMRRCWDQNPEQRPTFKEGYNCFLPFYTEKLEPHVEEDLLNLRTLYEGPEELVEKMKSLSMSPDCFSPSEHDSPAPLLSSDRNVSVPVEASIEDLHQNHYEPSVESIQTDAKATSVPSALEEKLDRELQYHKHGSYNCENQPHDANFLYNNNYSNPFLQNPSSTSDHAIRQPEQERSSVFSWTKAEPVQPTSQEEVGYRPNAGLYESMSSSISTSSHLPMSASTSSLPQLNQQQPHSHFDRQQSWPTYPVYDTSAPDATTGRLLNPSKCGSSQDPGSLYIHNASGIQIGSNNTMSIRGFDTSLSSSSISTTGQASSPIKEGILKYDDHAVTEEHLDLLRDNIGSKWKRCARRLGLSGVEIETIEHDYYRDGLPEMVHQMLERWKMKEGCIGCTIGKLCRALEGNIKVDVIQKILDICSSSSLQMS</sequence>
<dbReference type="GeneTree" id="ENSGT00940000159347"/>
<feature type="region of interest" description="Disordered" evidence="1">
    <location>
        <begin position="419"/>
        <end position="533"/>
    </location>
</feature>
<dbReference type="GO" id="GO:0004706">
    <property type="term" value="F:JUN kinase kinase kinase activity"/>
    <property type="evidence" value="ECO:0007669"/>
    <property type="project" value="TreeGrafter"/>
</dbReference>
<feature type="compositionally biased region" description="Basic and acidic residues" evidence="1">
    <location>
        <begin position="429"/>
        <end position="438"/>
    </location>
</feature>
<dbReference type="Pfam" id="PF07714">
    <property type="entry name" value="PK_Tyr_Ser-Thr"/>
    <property type="match status" value="1"/>
</dbReference>
<protein>
    <submittedName>
        <fullName evidence="4">Receptor interacting serine/threonine kinase 1</fullName>
    </submittedName>
    <submittedName>
        <fullName evidence="6 7">Receptor-interacting serine/threonine-protein kinase 1</fullName>
    </submittedName>
</protein>
<proteinExistence type="predicted"/>
<dbReference type="SMART" id="SM00005">
    <property type="entry name" value="DEATH"/>
    <property type="match status" value="1"/>
</dbReference>
<feature type="domain" description="Death" evidence="3">
    <location>
        <begin position="593"/>
        <end position="679"/>
    </location>
</feature>
<dbReference type="Gene3D" id="1.10.510.10">
    <property type="entry name" value="Transferase(Phosphotransferase) domain 1"/>
    <property type="match status" value="1"/>
</dbReference>
<name>A0A3B4ZC15_9TELE</name>
<feature type="region of interest" description="Disordered" evidence="1">
    <location>
        <begin position="321"/>
        <end position="343"/>
    </location>
</feature>
<dbReference type="STRING" id="144197.ENSSPAP00000006343"/>
<feature type="compositionally biased region" description="Polar residues" evidence="1">
    <location>
        <begin position="479"/>
        <end position="508"/>
    </location>
</feature>
<evidence type="ECO:0000259" key="3">
    <source>
        <dbReference type="PROSITE" id="PS50017"/>
    </source>
</evidence>
<dbReference type="InterPro" id="IPR008271">
    <property type="entry name" value="Ser/Thr_kinase_AS"/>
</dbReference>
<evidence type="ECO:0000259" key="2">
    <source>
        <dbReference type="PROSITE" id="PS50011"/>
    </source>
</evidence>
<dbReference type="InterPro" id="IPR000488">
    <property type="entry name" value="Death_dom"/>
</dbReference>
<dbReference type="FunFam" id="1.10.510.10:FF:000472">
    <property type="entry name" value="Receptor interacting serine/threonine kinase 1"/>
    <property type="match status" value="1"/>
</dbReference>
<dbReference type="PROSITE" id="PS00108">
    <property type="entry name" value="PROTEIN_KINASE_ST"/>
    <property type="match status" value="1"/>
</dbReference>
<evidence type="ECO:0000313" key="7">
    <source>
        <dbReference type="RefSeq" id="XP_008295728.1"/>
    </source>
</evidence>
<dbReference type="SUPFAM" id="SSF56112">
    <property type="entry name" value="Protein kinase-like (PK-like)"/>
    <property type="match status" value="1"/>
</dbReference>
<feature type="compositionally biased region" description="Low complexity" evidence="1">
    <location>
        <begin position="179"/>
        <end position="188"/>
    </location>
</feature>
<evidence type="ECO:0000256" key="1">
    <source>
        <dbReference type="SAM" id="MobiDB-lite"/>
    </source>
</evidence>
<dbReference type="Pfam" id="PF12721">
    <property type="entry name" value="RHIM"/>
    <property type="match status" value="1"/>
</dbReference>
<dbReference type="RefSeq" id="XP_008295728.1">
    <property type="nucleotide sequence ID" value="XM_008297506.1"/>
</dbReference>
<dbReference type="OrthoDB" id="535509at2759"/>
<feature type="compositionally biased region" description="Low complexity" evidence="1">
    <location>
        <begin position="469"/>
        <end position="478"/>
    </location>
</feature>
<dbReference type="SUPFAM" id="SSF47986">
    <property type="entry name" value="DEATH domain"/>
    <property type="match status" value="1"/>
</dbReference>
<feature type="region of interest" description="Disordered" evidence="1">
    <location>
        <begin position="169"/>
        <end position="188"/>
    </location>
</feature>
<accession>A0A3B4ZC15</accession>
<dbReference type="GO" id="GO:0071345">
    <property type="term" value="P:cellular response to cytokine stimulus"/>
    <property type="evidence" value="ECO:0007669"/>
    <property type="project" value="UniProtKB-ARBA"/>
</dbReference>
<dbReference type="InterPro" id="IPR011029">
    <property type="entry name" value="DEATH-like_dom_sf"/>
</dbReference>
<reference evidence="6 7" key="2">
    <citation type="submission" date="2025-04" db="UniProtKB">
        <authorList>
            <consortium name="RefSeq"/>
        </authorList>
    </citation>
    <scope>IDENTIFICATION</scope>
</reference>
<dbReference type="InterPro" id="IPR011009">
    <property type="entry name" value="Kinase-like_dom_sf"/>
</dbReference>
<dbReference type="InterPro" id="IPR000719">
    <property type="entry name" value="Prot_kinase_dom"/>
</dbReference>
<dbReference type="AlphaFoldDB" id="A0A3B4ZC15"/>
<gene>
    <name evidence="6 7" type="primary">ripk1</name>
</gene>
<feature type="region of interest" description="Disordered" evidence="1">
    <location>
        <begin position="358"/>
        <end position="381"/>
    </location>
</feature>
<dbReference type="GO" id="GO:0043123">
    <property type="term" value="P:positive regulation of canonical NF-kappaB signal transduction"/>
    <property type="evidence" value="ECO:0007669"/>
    <property type="project" value="UniProtKB-ARBA"/>
</dbReference>
<dbReference type="PANTHER" id="PTHR44329:SF6">
    <property type="entry name" value="RECEPTOR-INTERACTING SERINE_THREONINE-PROTEIN KINASE 1"/>
    <property type="match status" value="1"/>
</dbReference>
<evidence type="ECO:0000313" key="4">
    <source>
        <dbReference type="Ensembl" id="ENSSPAP00000006343.1"/>
    </source>
</evidence>
<dbReference type="InterPro" id="IPR051681">
    <property type="entry name" value="Ser/Thr_Kinases-Pseudokinases"/>
</dbReference>
<keyword evidence="5" id="KW-1185">Reference proteome</keyword>
<dbReference type="Proteomes" id="UP000694891">
    <property type="component" value="Unplaced"/>
</dbReference>
<dbReference type="GO" id="GO:0005524">
    <property type="term" value="F:ATP binding"/>
    <property type="evidence" value="ECO:0007669"/>
    <property type="project" value="InterPro"/>
</dbReference>
<dbReference type="PANTHER" id="PTHR44329">
    <property type="entry name" value="SERINE/THREONINE-PROTEIN KINASE TNNI3K-RELATED"/>
    <property type="match status" value="1"/>
</dbReference>
<dbReference type="Gene3D" id="1.10.533.10">
    <property type="entry name" value="Death Domain, Fas"/>
    <property type="match status" value="1"/>
</dbReference>
<dbReference type="GO" id="GO:0009893">
    <property type="term" value="P:positive regulation of metabolic process"/>
    <property type="evidence" value="ECO:0007669"/>
    <property type="project" value="UniProtKB-ARBA"/>
</dbReference>
<dbReference type="InterPro" id="IPR001245">
    <property type="entry name" value="Ser-Thr/Tyr_kinase_cat_dom"/>
</dbReference>
<dbReference type="Pfam" id="PF00531">
    <property type="entry name" value="Death"/>
    <property type="match status" value="1"/>
</dbReference>
<feature type="compositionally biased region" description="Polar residues" evidence="1">
    <location>
        <begin position="367"/>
        <end position="379"/>
    </location>
</feature>
<keyword evidence="6 7" id="KW-0418">Kinase</keyword>